<keyword evidence="2" id="KW-1185">Reference proteome</keyword>
<name>A0ACC2NSC4_9HYME</name>
<dbReference type="EMBL" id="CM056743">
    <property type="protein sequence ID" value="KAJ8674185.1"/>
    <property type="molecule type" value="Genomic_DNA"/>
</dbReference>
<proteinExistence type="predicted"/>
<organism evidence="1 2">
    <name type="scientific">Eretmocerus hayati</name>
    <dbReference type="NCBI Taxonomy" id="131215"/>
    <lineage>
        <taxon>Eukaryota</taxon>
        <taxon>Metazoa</taxon>
        <taxon>Ecdysozoa</taxon>
        <taxon>Arthropoda</taxon>
        <taxon>Hexapoda</taxon>
        <taxon>Insecta</taxon>
        <taxon>Pterygota</taxon>
        <taxon>Neoptera</taxon>
        <taxon>Endopterygota</taxon>
        <taxon>Hymenoptera</taxon>
        <taxon>Apocrita</taxon>
        <taxon>Proctotrupomorpha</taxon>
        <taxon>Chalcidoidea</taxon>
        <taxon>Aphelinidae</taxon>
        <taxon>Aphelininae</taxon>
        <taxon>Eretmocerus</taxon>
    </lineage>
</organism>
<accession>A0ACC2NSC4</accession>
<gene>
    <name evidence="1" type="ORF">QAD02_005447</name>
</gene>
<comment type="caution">
    <text evidence="1">The sequence shown here is derived from an EMBL/GenBank/DDBJ whole genome shotgun (WGS) entry which is preliminary data.</text>
</comment>
<evidence type="ECO:0000313" key="1">
    <source>
        <dbReference type="EMBL" id="KAJ8674185.1"/>
    </source>
</evidence>
<reference evidence="1" key="1">
    <citation type="submission" date="2023-04" db="EMBL/GenBank/DDBJ databases">
        <title>A chromosome-level genome assembly of the parasitoid wasp Eretmocerus hayati.</title>
        <authorList>
            <person name="Zhong Y."/>
            <person name="Liu S."/>
            <person name="Liu Y."/>
        </authorList>
    </citation>
    <scope>NUCLEOTIDE SEQUENCE</scope>
    <source>
        <strain evidence="1">ZJU_SS_LIU_2023</strain>
    </source>
</reference>
<dbReference type="Proteomes" id="UP001239111">
    <property type="component" value="Chromosome 3"/>
</dbReference>
<evidence type="ECO:0000313" key="2">
    <source>
        <dbReference type="Proteomes" id="UP001239111"/>
    </source>
</evidence>
<protein>
    <submittedName>
        <fullName evidence="1">Uncharacterized protein</fullName>
    </submittedName>
</protein>
<sequence length="128" mass="13631">MKFVIVFFAALLAIASSAPADTTLPPAVDDLLKSLPNFDVSNFQKSFEDIGAKLTKAGEELSKKFPEVQKTFTEGAADLQSKIAAASKNIGLPDAGETGTQAKKAFDDAFKSFSENIGKVIQTAEKKD</sequence>